<proteinExistence type="predicted"/>
<evidence type="ECO:0000313" key="4">
    <source>
        <dbReference type="Proteomes" id="UP000591071"/>
    </source>
</evidence>
<dbReference type="EMBL" id="JBIEKR010000004">
    <property type="protein sequence ID" value="MFG6272593.1"/>
    <property type="molecule type" value="Genomic_DNA"/>
</dbReference>
<dbReference type="OrthoDB" id="2187432at2"/>
<reference evidence="2 5" key="2">
    <citation type="submission" date="2024-10" db="EMBL/GenBank/DDBJ databases">
        <authorList>
            <person name="Sang B.-I."/>
            <person name="Prabhaharan D."/>
        </authorList>
    </citation>
    <scope>NUCLEOTIDE SEQUENCE [LARGE SCALE GENOMIC DNA]</scope>
    <source>
        <strain evidence="2 5">MH</strain>
    </source>
</reference>
<comment type="caution">
    <text evidence="3">The sequence shown here is derived from an EMBL/GenBank/DDBJ whole genome shotgun (WGS) entry which is preliminary data.</text>
</comment>
<dbReference type="Pfam" id="PF11823">
    <property type="entry name" value="Se_S_carrier"/>
    <property type="match status" value="1"/>
</dbReference>
<accession>A0A848BQT9</accession>
<sequence>MTERYGLILFPETREAMTAEKEGRAHGLSVRIVPTPGKLVASCGFSLRYDLTGEDELYQFLQHLSVRTDGWYHASRQGLRTDYERWK</sequence>
<dbReference type="InterPro" id="IPR021778">
    <property type="entry name" value="Se/S_carrier-like"/>
</dbReference>
<dbReference type="EMBL" id="JABAFG010000001">
    <property type="protein sequence ID" value="NME27218.1"/>
    <property type="molecule type" value="Genomic_DNA"/>
</dbReference>
<feature type="domain" description="Putative Se/S carrier protein-like" evidence="1">
    <location>
        <begin position="5"/>
        <end position="72"/>
    </location>
</feature>
<dbReference type="KEGG" id="mhw:ACT01_02860"/>
<evidence type="ECO:0000259" key="1">
    <source>
        <dbReference type="Pfam" id="PF11823"/>
    </source>
</evidence>
<dbReference type="RefSeq" id="WP_059076340.1">
    <property type="nucleotide sequence ID" value="NZ_CP011940.1"/>
</dbReference>
<dbReference type="AlphaFoldDB" id="A0A848BQT9"/>
<dbReference type="Proteomes" id="UP000591071">
    <property type="component" value="Unassembled WGS sequence"/>
</dbReference>
<gene>
    <name evidence="2" type="ORF">ACGTZG_05260</name>
    <name evidence="3" type="ORF">HF872_01055</name>
</gene>
<dbReference type="Proteomes" id="UP001605989">
    <property type="component" value="Unassembled WGS sequence"/>
</dbReference>
<organism evidence="3 4">
    <name type="scientific">Megasphaera hexanoica</name>
    <dbReference type="NCBI Taxonomy" id="1675036"/>
    <lineage>
        <taxon>Bacteria</taxon>
        <taxon>Bacillati</taxon>
        <taxon>Bacillota</taxon>
        <taxon>Negativicutes</taxon>
        <taxon>Veillonellales</taxon>
        <taxon>Veillonellaceae</taxon>
        <taxon>Megasphaera</taxon>
    </lineage>
</organism>
<keyword evidence="5" id="KW-1185">Reference proteome</keyword>
<protein>
    <submittedName>
        <fullName evidence="3">DUF3343 domain-containing protein</fullName>
    </submittedName>
</protein>
<name>A0A848BQT9_9FIRM</name>
<reference evidence="3 4" key="1">
    <citation type="submission" date="2020-04" db="EMBL/GenBank/DDBJ databases">
        <authorList>
            <person name="Hitch T.C.A."/>
            <person name="Wylensek D."/>
            <person name="Clavel T."/>
        </authorList>
    </citation>
    <scope>NUCLEOTIDE SEQUENCE [LARGE SCALE GENOMIC DNA]</scope>
    <source>
        <strain evidence="3 4">Oil-RF-744-FAT-WT-6-1</strain>
    </source>
</reference>
<evidence type="ECO:0000313" key="3">
    <source>
        <dbReference type="EMBL" id="NME27218.1"/>
    </source>
</evidence>
<evidence type="ECO:0000313" key="5">
    <source>
        <dbReference type="Proteomes" id="UP001605989"/>
    </source>
</evidence>
<evidence type="ECO:0000313" key="2">
    <source>
        <dbReference type="EMBL" id="MFG6272593.1"/>
    </source>
</evidence>